<comment type="caution">
    <text evidence="1">The sequence shown here is derived from an EMBL/GenBank/DDBJ whole genome shotgun (WGS) entry which is preliminary data.</text>
</comment>
<proteinExistence type="predicted"/>
<evidence type="ECO:0000313" key="1">
    <source>
        <dbReference type="EMBL" id="KAL2278088.1"/>
    </source>
</evidence>
<protein>
    <submittedName>
        <fullName evidence="1">Uncharacterized protein</fullName>
    </submittedName>
</protein>
<organism evidence="1 2">
    <name type="scientific">Diaporthe vaccinii</name>
    <dbReference type="NCBI Taxonomy" id="105482"/>
    <lineage>
        <taxon>Eukaryota</taxon>
        <taxon>Fungi</taxon>
        <taxon>Dikarya</taxon>
        <taxon>Ascomycota</taxon>
        <taxon>Pezizomycotina</taxon>
        <taxon>Sordariomycetes</taxon>
        <taxon>Sordariomycetidae</taxon>
        <taxon>Diaporthales</taxon>
        <taxon>Diaporthaceae</taxon>
        <taxon>Diaporthe</taxon>
        <taxon>Diaporthe eres species complex</taxon>
    </lineage>
</organism>
<evidence type="ECO:0000313" key="2">
    <source>
        <dbReference type="Proteomes" id="UP001600888"/>
    </source>
</evidence>
<dbReference type="EMBL" id="JBAWTH010000090">
    <property type="protein sequence ID" value="KAL2278088.1"/>
    <property type="molecule type" value="Genomic_DNA"/>
</dbReference>
<name>A0ABR4E6P7_9PEZI</name>
<sequence>MGKSVLRLVRVRRKSPEAERTNQGLENVAIACPNDGSCTYNFRITRGIGTPDQFYRHTDCNFTIKRSVDHPASQVNLTEQPCNGSFDQFKISGQWYYRGFITFRLTHEVSDGWAFFGYEASQVLNANASRMSVSDCYQIDTFNETDRPPGYPVNRTHQTGLIGAVDGGKLDKAIEVA</sequence>
<dbReference type="Proteomes" id="UP001600888">
    <property type="component" value="Unassembled WGS sequence"/>
</dbReference>
<gene>
    <name evidence="1" type="ORF">FJTKL_14914</name>
</gene>
<keyword evidence="2" id="KW-1185">Reference proteome</keyword>
<accession>A0ABR4E6P7</accession>
<reference evidence="1 2" key="1">
    <citation type="submission" date="2024-03" db="EMBL/GenBank/DDBJ databases">
        <title>A high-quality draft genome sequence of Diaporthe vaccinii, a causative agent of upright dieback and viscid rot disease in cranberry plants.</title>
        <authorList>
            <person name="Sarrasin M."/>
            <person name="Lang B.F."/>
            <person name="Burger G."/>
        </authorList>
    </citation>
    <scope>NUCLEOTIDE SEQUENCE [LARGE SCALE GENOMIC DNA]</scope>
    <source>
        <strain evidence="1 2">IS7</strain>
    </source>
</reference>